<evidence type="ECO:0000313" key="15">
    <source>
        <dbReference type="EnsemblMetazoa" id="AMIN003755-PA"/>
    </source>
</evidence>
<feature type="transmembrane region" description="Helical" evidence="13">
    <location>
        <begin position="282"/>
        <end position="302"/>
    </location>
</feature>
<name>A0A182W098_9DIPT</name>
<evidence type="ECO:0000256" key="3">
    <source>
        <dbReference type="ARBA" id="ARBA00022516"/>
    </source>
</evidence>
<comment type="similarity">
    <text evidence="2 12">Belongs to the fatty acid desaturase type 1 family.</text>
</comment>
<feature type="transmembrane region" description="Helical" evidence="13">
    <location>
        <begin position="131"/>
        <end position="154"/>
    </location>
</feature>
<keyword evidence="8" id="KW-0408">Iron</keyword>
<reference evidence="16" key="1">
    <citation type="submission" date="2013-03" db="EMBL/GenBank/DDBJ databases">
        <title>The Genome Sequence of Anopheles minimus MINIMUS1.</title>
        <authorList>
            <consortium name="The Broad Institute Genomics Platform"/>
            <person name="Neafsey D.E."/>
            <person name="Walton C."/>
            <person name="Walker B."/>
            <person name="Young S.K."/>
            <person name="Zeng Q."/>
            <person name="Gargeya S."/>
            <person name="Fitzgerald M."/>
            <person name="Haas B."/>
            <person name="Abouelleil A."/>
            <person name="Allen A.W."/>
            <person name="Alvarado L."/>
            <person name="Arachchi H.M."/>
            <person name="Berlin A.M."/>
            <person name="Chapman S.B."/>
            <person name="Gainer-Dewar J."/>
            <person name="Goldberg J."/>
            <person name="Griggs A."/>
            <person name="Gujja S."/>
            <person name="Hansen M."/>
            <person name="Howarth C."/>
            <person name="Imamovic A."/>
            <person name="Ireland A."/>
            <person name="Larimer J."/>
            <person name="McCowan C."/>
            <person name="Murphy C."/>
            <person name="Pearson M."/>
            <person name="Poon T.W."/>
            <person name="Priest M."/>
            <person name="Roberts A."/>
            <person name="Saif S."/>
            <person name="Shea T."/>
            <person name="Sisk P."/>
            <person name="Sykes S."/>
            <person name="Wortman J."/>
            <person name="Nusbaum C."/>
            <person name="Birren B."/>
        </authorList>
    </citation>
    <scope>NUCLEOTIDE SEQUENCE [LARGE SCALE GENOMIC DNA]</scope>
    <source>
        <strain evidence="16">MINIMUS1</strain>
    </source>
</reference>
<dbReference type="InterPro" id="IPR015876">
    <property type="entry name" value="Acyl-CoA_DS"/>
</dbReference>
<evidence type="ECO:0000256" key="11">
    <source>
        <dbReference type="ARBA" id="ARBA00023160"/>
    </source>
</evidence>
<dbReference type="InterPro" id="IPR005804">
    <property type="entry name" value="FA_desaturase_dom"/>
</dbReference>
<keyword evidence="3 12" id="KW-0444">Lipid biosynthesis</keyword>
<evidence type="ECO:0000256" key="10">
    <source>
        <dbReference type="ARBA" id="ARBA00023136"/>
    </source>
</evidence>
<keyword evidence="5" id="KW-0276">Fatty acid metabolism</keyword>
<keyword evidence="6 13" id="KW-1133">Transmembrane helix</keyword>
<feature type="domain" description="Fatty acid desaturase" evidence="14">
    <location>
        <begin position="523"/>
        <end position="729"/>
    </location>
</feature>
<keyword evidence="16" id="KW-1185">Reference proteome</keyword>
<dbReference type="PANTHER" id="PTHR11351">
    <property type="entry name" value="ACYL-COA DESATURASE"/>
    <property type="match status" value="1"/>
</dbReference>
<dbReference type="GO" id="GO:0005789">
    <property type="term" value="C:endoplasmic reticulum membrane"/>
    <property type="evidence" value="ECO:0007669"/>
    <property type="project" value="TreeGrafter"/>
</dbReference>
<organism evidence="15 16">
    <name type="scientific">Anopheles minimus</name>
    <dbReference type="NCBI Taxonomy" id="112268"/>
    <lineage>
        <taxon>Eukaryota</taxon>
        <taxon>Metazoa</taxon>
        <taxon>Ecdysozoa</taxon>
        <taxon>Arthropoda</taxon>
        <taxon>Hexapoda</taxon>
        <taxon>Insecta</taxon>
        <taxon>Pterygota</taxon>
        <taxon>Neoptera</taxon>
        <taxon>Endopterygota</taxon>
        <taxon>Diptera</taxon>
        <taxon>Nematocera</taxon>
        <taxon>Culicoidea</taxon>
        <taxon>Culicidae</taxon>
        <taxon>Anophelinae</taxon>
        <taxon>Anopheles</taxon>
    </lineage>
</organism>
<feature type="domain" description="Fatty acid desaturase" evidence="14">
    <location>
        <begin position="132"/>
        <end position="336"/>
    </location>
</feature>
<evidence type="ECO:0000256" key="1">
    <source>
        <dbReference type="ARBA" id="ARBA00004141"/>
    </source>
</evidence>
<dbReference type="GO" id="GO:0005506">
    <property type="term" value="F:iron ion binding"/>
    <property type="evidence" value="ECO:0007669"/>
    <property type="project" value="TreeGrafter"/>
</dbReference>
<evidence type="ECO:0000256" key="5">
    <source>
        <dbReference type="ARBA" id="ARBA00022832"/>
    </source>
</evidence>
<dbReference type="EnsemblMetazoa" id="AMIN003755-RA">
    <property type="protein sequence ID" value="AMIN003755-PA"/>
    <property type="gene ID" value="AMIN003755"/>
</dbReference>
<evidence type="ECO:0000256" key="6">
    <source>
        <dbReference type="ARBA" id="ARBA00022989"/>
    </source>
</evidence>
<feature type="transmembrane region" description="Helical" evidence="13">
    <location>
        <begin position="250"/>
        <end position="270"/>
    </location>
</feature>
<dbReference type="Proteomes" id="UP000075920">
    <property type="component" value="Unassembled WGS sequence"/>
</dbReference>
<evidence type="ECO:0000259" key="14">
    <source>
        <dbReference type="Pfam" id="PF00487"/>
    </source>
</evidence>
<keyword evidence="10 13" id="KW-0472">Membrane</keyword>
<evidence type="ECO:0000256" key="12">
    <source>
        <dbReference type="RuleBase" id="RU000581"/>
    </source>
</evidence>
<dbReference type="AlphaFoldDB" id="A0A182W098"/>
<feature type="transmembrane region" description="Helical" evidence="13">
    <location>
        <begin position="641"/>
        <end position="661"/>
    </location>
</feature>
<evidence type="ECO:0000256" key="2">
    <source>
        <dbReference type="ARBA" id="ARBA00009295"/>
    </source>
</evidence>
<dbReference type="CDD" id="cd03505">
    <property type="entry name" value="Delta9-FADS-like"/>
    <property type="match status" value="2"/>
</dbReference>
<accession>A0A182W098</accession>
<dbReference type="PRINTS" id="PR00075">
    <property type="entry name" value="FACDDSATRASE"/>
</dbReference>
<evidence type="ECO:0000256" key="13">
    <source>
        <dbReference type="SAM" id="Phobius"/>
    </source>
</evidence>
<keyword evidence="11 12" id="KW-0275">Fatty acid biosynthesis</keyword>
<comment type="domain">
    <text evidence="12">The histidine box domains are involved in binding the catalytic metal ions.</text>
</comment>
<comment type="cofactor">
    <cofactor evidence="12">
        <name>Fe(2+)</name>
        <dbReference type="ChEBI" id="CHEBI:29033"/>
    </cofactor>
</comment>
<dbReference type="PANTHER" id="PTHR11351:SF21">
    <property type="entry name" value="GH07782P"/>
    <property type="match status" value="1"/>
</dbReference>
<reference evidence="15" key="2">
    <citation type="submission" date="2020-05" db="UniProtKB">
        <authorList>
            <consortium name="EnsemblMetazoa"/>
        </authorList>
    </citation>
    <scope>IDENTIFICATION</scope>
    <source>
        <strain evidence="15">MINIMUS1</strain>
    </source>
</reference>
<feature type="transmembrane region" description="Helical" evidence="13">
    <location>
        <begin position="106"/>
        <end position="125"/>
    </location>
</feature>
<evidence type="ECO:0000256" key="9">
    <source>
        <dbReference type="ARBA" id="ARBA00023098"/>
    </source>
</evidence>
<dbReference type="GO" id="GO:0006636">
    <property type="term" value="P:unsaturated fatty acid biosynthetic process"/>
    <property type="evidence" value="ECO:0007669"/>
    <property type="project" value="TreeGrafter"/>
</dbReference>
<dbReference type="VEuPathDB" id="VectorBase:AMIN003755"/>
<keyword evidence="7 12" id="KW-0560">Oxidoreductase</keyword>
<sequence length="801" mass="92470">MTVGITSTLQFIAGNSAQYMKPGPNDQRQQADAADAAAAANGRSTTFPDNNNNEMEDDRSVSNKDIDSYLRHYNRWQQSGWGRKLSNLLKLYVGYEFDAEIKWNNVFMIGIFHLIAICSFLYYFWQATLVTYLWGFFIGGCAGFGVTGGVHRLWCHRSYKAKLPLRIILMCCYSIAGQNTIYDWVRDHRIHHKYSETDGDPHNANRGFLYAHVGWLMLRKHPECIKKGRLIDMSDIVSDPVVQFHHKNFVLMKLLFCFILPTFIPWYIFGETFPMSFFSQCFVRYVLSLNFTWLVNSAAHLYGNHPYDKRINPAENRAVSVVAMGEGWHNYHHVFPWDYKAAELGNYSVNVTTFWLDVFSKIGWAYDLKQPSKDLVRRTIEKYGDGTHITARIGHMEEQNISWCSVRTMTVATTTETVQGTVLSAQDVNLKNASAASASDLNNNFNGMGDSKDLTDKDLDDYLHHYNKWEQSRFGRALQNWIADRFGLKFDAEIKWKNVIMIGGLHVTTVVLFFKYVWYSTLTTWLWGIFVGGCAGFGVTGGAHRLWTHRAYKAKLPLRIILMCCYCLSGQNSLFDWVRDHRIHHKYSETDADPHNSNRGFFYAHVGWLLIRKHPECIKKGRLIDMSDVLADPVIQFHQRYFMGLKILFTFIVPSMIPWLFLGEPLYLSFLANCLLRYVLTLNFTWLVNSAAHIYGNKPYDSRIRPAENKAVSIVSMGEGWHNYHHVFPWDYKAAEMGHYSVNVTTFWLDVFAKIGWAYDLKEPSKDLVRRTLEKYGDGTHITTPIGHLKEVPEQESTKSR</sequence>
<comment type="subcellular location">
    <subcellularLocation>
        <location evidence="1">Membrane</location>
        <topology evidence="1">Multi-pass membrane protein</topology>
    </subcellularLocation>
</comment>
<keyword evidence="9" id="KW-0443">Lipid metabolism</keyword>
<dbReference type="Pfam" id="PF00487">
    <property type="entry name" value="FA_desaturase"/>
    <property type="match status" value="2"/>
</dbReference>
<evidence type="ECO:0000256" key="4">
    <source>
        <dbReference type="ARBA" id="ARBA00022692"/>
    </source>
</evidence>
<proteinExistence type="inferred from homology"/>
<evidence type="ECO:0000313" key="16">
    <source>
        <dbReference type="Proteomes" id="UP000075920"/>
    </source>
</evidence>
<feature type="transmembrane region" description="Helical" evidence="13">
    <location>
        <begin position="499"/>
        <end position="519"/>
    </location>
</feature>
<feature type="transmembrane region" description="Helical" evidence="13">
    <location>
        <begin position="525"/>
        <end position="547"/>
    </location>
</feature>
<keyword evidence="4 12" id="KW-0812">Transmembrane</keyword>
<evidence type="ECO:0000256" key="8">
    <source>
        <dbReference type="ARBA" id="ARBA00023004"/>
    </source>
</evidence>
<dbReference type="GO" id="GO:0004768">
    <property type="term" value="F:stearoyl-CoA 9-desaturase activity"/>
    <property type="evidence" value="ECO:0007669"/>
    <property type="project" value="TreeGrafter"/>
</dbReference>
<dbReference type="STRING" id="112268.A0A182W098"/>
<evidence type="ECO:0000256" key="7">
    <source>
        <dbReference type="ARBA" id="ARBA00023002"/>
    </source>
</evidence>
<protein>
    <recommendedName>
        <fullName evidence="14">Fatty acid desaturase domain-containing protein</fullName>
    </recommendedName>
</protein>